<name>A0A6P2VNR5_9BURK</name>
<reference evidence="1 2" key="1">
    <citation type="submission" date="2019-09" db="EMBL/GenBank/DDBJ databases">
        <authorList>
            <person name="Depoorter E."/>
        </authorList>
    </citation>
    <scope>NUCLEOTIDE SEQUENCE [LARGE SCALE GENOMIC DNA]</scope>
    <source>
        <strain evidence="1">R-71171</strain>
    </source>
</reference>
<dbReference type="AlphaFoldDB" id="A0A6P2VNR5"/>
<dbReference type="GO" id="GO:0008168">
    <property type="term" value="F:methyltransferase activity"/>
    <property type="evidence" value="ECO:0007669"/>
    <property type="project" value="UniProtKB-KW"/>
</dbReference>
<sequence length="83" mass="9083">MIGPLELLGRLLLAALLGSVIGRERVRVKRFIVQQSDDDPDTDDISVSFSRTSGPEFDAICETLKNVACVRACRPESSSRSFA</sequence>
<dbReference type="EMBL" id="CABVQT010000001">
    <property type="protein sequence ID" value="VWC83013.1"/>
    <property type="molecule type" value="Genomic_DNA"/>
</dbReference>
<evidence type="ECO:0000313" key="2">
    <source>
        <dbReference type="Proteomes" id="UP000494182"/>
    </source>
</evidence>
<organism evidence="1 2">
    <name type="scientific">Burkholderia contaminans</name>
    <dbReference type="NCBI Taxonomy" id="488447"/>
    <lineage>
        <taxon>Bacteria</taxon>
        <taxon>Pseudomonadati</taxon>
        <taxon>Pseudomonadota</taxon>
        <taxon>Betaproteobacteria</taxon>
        <taxon>Burkholderiales</taxon>
        <taxon>Burkholderiaceae</taxon>
        <taxon>Burkholderia</taxon>
        <taxon>Burkholderia cepacia complex</taxon>
    </lineage>
</organism>
<dbReference type="Proteomes" id="UP000494182">
    <property type="component" value="Unassembled WGS sequence"/>
</dbReference>
<dbReference type="GO" id="GO:0032259">
    <property type="term" value="P:methylation"/>
    <property type="evidence" value="ECO:0007669"/>
    <property type="project" value="UniProtKB-KW"/>
</dbReference>
<protein>
    <submittedName>
        <fullName evidence="1">Methyltransferase</fullName>
    </submittedName>
</protein>
<gene>
    <name evidence="1" type="ORF">BCO71171_00607</name>
</gene>
<keyword evidence="1" id="KW-0808">Transferase</keyword>
<evidence type="ECO:0000313" key="1">
    <source>
        <dbReference type="EMBL" id="VWC83013.1"/>
    </source>
</evidence>
<proteinExistence type="predicted"/>
<accession>A0A6P2VNR5</accession>
<keyword evidence="1" id="KW-0489">Methyltransferase</keyword>